<comment type="caution">
    <text evidence="1">The sequence shown here is derived from an EMBL/GenBank/DDBJ whole genome shotgun (WGS) entry which is preliminary data.</text>
</comment>
<accession>A0ACB6ZE82</accession>
<gene>
    <name evidence="1" type="ORF">BDM02DRAFT_2471716</name>
</gene>
<keyword evidence="2" id="KW-1185">Reference proteome</keyword>
<dbReference type="EMBL" id="MU118023">
    <property type="protein sequence ID" value="KAF9647912.1"/>
    <property type="molecule type" value="Genomic_DNA"/>
</dbReference>
<organism evidence="1 2">
    <name type="scientific">Thelephora ganbajun</name>
    <name type="common">Ganba fungus</name>
    <dbReference type="NCBI Taxonomy" id="370292"/>
    <lineage>
        <taxon>Eukaryota</taxon>
        <taxon>Fungi</taxon>
        <taxon>Dikarya</taxon>
        <taxon>Basidiomycota</taxon>
        <taxon>Agaricomycotina</taxon>
        <taxon>Agaricomycetes</taxon>
        <taxon>Thelephorales</taxon>
        <taxon>Thelephoraceae</taxon>
        <taxon>Thelephora</taxon>
    </lineage>
</organism>
<reference evidence="1" key="1">
    <citation type="submission" date="2019-10" db="EMBL/GenBank/DDBJ databases">
        <authorList>
            <consortium name="DOE Joint Genome Institute"/>
            <person name="Kuo A."/>
            <person name="Miyauchi S."/>
            <person name="Kiss E."/>
            <person name="Drula E."/>
            <person name="Kohler A."/>
            <person name="Sanchez-Garcia M."/>
            <person name="Andreopoulos B."/>
            <person name="Barry K.W."/>
            <person name="Bonito G."/>
            <person name="Buee M."/>
            <person name="Carver A."/>
            <person name="Chen C."/>
            <person name="Cichocki N."/>
            <person name="Clum A."/>
            <person name="Culley D."/>
            <person name="Crous P.W."/>
            <person name="Fauchery L."/>
            <person name="Girlanda M."/>
            <person name="Hayes R."/>
            <person name="Keri Z."/>
            <person name="Labutti K."/>
            <person name="Lipzen A."/>
            <person name="Lombard V."/>
            <person name="Magnuson J."/>
            <person name="Maillard F."/>
            <person name="Morin E."/>
            <person name="Murat C."/>
            <person name="Nolan M."/>
            <person name="Ohm R."/>
            <person name="Pangilinan J."/>
            <person name="Pereira M."/>
            <person name="Perotto S."/>
            <person name="Peter M."/>
            <person name="Riley R."/>
            <person name="Sitrit Y."/>
            <person name="Stielow B."/>
            <person name="Szollosi G."/>
            <person name="Zifcakova L."/>
            <person name="Stursova M."/>
            <person name="Spatafora J.W."/>
            <person name="Tedersoo L."/>
            <person name="Vaario L.-M."/>
            <person name="Yamada A."/>
            <person name="Yan M."/>
            <person name="Wang P."/>
            <person name="Xu J."/>
            <person name="Bruns T."/>
            <person name="Baldrian P."/>
            <person name="Vilgalys R."/>
            <person name="Henrissat B."/>
            <person name="Grigoriev I.V."/>
            <person name="Hibbett D."/>
            <person name="Nagy L.G."/>
            <person name="Martin F.M."/>
        </authorList>
    </citation>
    <scope>NUCLEOTIDE SEQUENCE</scope>
    <source>
        <strain evidence="1">P2</strain>
    </source>
</reference>
<dbReference type="Proteomes" id="UP000886501">
    <property type="component" value="Unassembled WGS sequence"/>
</dbReference>
<evidence type="ECO:0000313" key="2">
    <source>
        <dbReference type="Proteomes" id="UP000886501"/>
    </source>
</evidence>
<name>A0ACB6ZE82_THEGA</name>
<reference evidence="1" key="2">
    <citation type="journal article" date="2020" name="Nat. Commun.">
        <title>Large-scale genome sequencing of mycorrhizal fungi provides insights into the early evolution of symbiotic traits.</title>
        <authorList>
            <person name="Miyauchi S."/>
            <person name="Kiss E."/>
            <person name="Kuo A."/>
            <person name="Drula E."/>
            <person name="Kohler A."/>
            <person name="Sanchez-Garcia M."/>
            <person name="Morin E."/>
            <person name="Andreopoulos B."/>
            <person name="Barry K.W."/>
            <person name="Bonito G."/>
            <person name="Buee M."/>
            <person name="Carver A."/>
            <person name="Chen C."/>
            <person name="Cichocki N."/>
            <person name="Clum A."/>
            <person name="Culley D."/>
            <person name="Crous P.W."/>
            <person name="Fauchery L."/>
            <person name="Girlanda M."/>
            <person name="Hayes R.D."/>
            <person name="Keri Z."/>
            <person name="LaButti K."/>
            <person name="Lipzen A."/>
            <person name="Lombard V."/>
            <person name="Magnuson J."/>
            <person name="Maillard F."/>
            <person name="Murat C."/>
            <person name="Nolan M."/>
            <person name="Ohm R.A."/>
            <person name="Pangilinan J."/>
            <person name="Pereira M.F."/>
            <person name="Perotto S."/>
            <person name="Peter M."/>
            <person name="Pfister S."/>
            <person name="Riley R."/>
            <person name="Sitrit Y."/>
            <person name="Stielow J.B."/>
            <person name="Szollosi G."/>
            <person name="Zifcakova L."/>
            <person name="Stursova M."/>
            <person name="Spatafora J.W."/>
            <person name="Tedersoo L."/>
            <person name="Vaario L.M."/>
            <person name="Yamada A."/>
            <person name="Yan M."/>
            <person name="Wang P."/>
            <person name="Xu J."/>
            <person name="Bruns T."/>
            <person name="Baldrian P."/>
            <person name="Vilgalys R."/>
            <person name="Dunand C."/>
            <person name="Henrissat B."/>
            <person name="Grigoriev I.V."/>
            <person name="Hibbett D."/>
            <person name="Nagy L.G."/>
            <person name="Martin F.M."/>
        </authorList>
    </citation>
    <scope>NUCLEOTIDE SEQUENCE</scope>
    <source>
        <strain evidence="1">P2</strain>
    </source>
</reference>
<protein>
    <submittedName>
        <fullName evidence="1">Kinase-like protein</fullName>
    </submittedName>
</protein>
<sequence length="422" mass="47216">MNVQEMDRIITQATSSLARTDPSESIISLSPLLNTTEGRKFLASQHGEKGLALVELLDWGLQSREVSFDKGRAFSVLRRLCANLETLPKSCILQIKFKPDFPRYAVGEFADVWKGTYDGREVVFKSIRVGVVDEETRKRKRRFAQEVVLWKNVNHPNIHELIGVCCWDSVPDAGLTMVSTWMPNGNIIEYIEHNESHRMELLINCAKGIQYLHRAKLVHGDLKGANILITPDNPVRACLTDFAFTTIAHDESEVGGGTTLFMAPELLCQATFGETRCQVSKEADIYAFGMVILQVLTGPMPFHTIWSAGIANKVIQGDHTAMSSDANDLGISGGLWKLLIRCWDTVYTERPQIKEVLQHLCQDPARGLTLPPSRLPPPSEDPNPAQSYIAETFVNAESRPNQRLVNKLDKGGHSRRPNWNQS</sequence>
<evidence type="ECO:0000313" key="1">
    <source>
        <dbReference type="EMBL" id="KAF9647912.1"/>
    </source>
</evidence>
<proteinExistence type="predicted"/>